<gene>
    <name evidence="2" type="ORF">WOLCODRAFT_137134</name>
</gene>
<feature type="compositionally biased region" description="Pro residues" evidence="1">
    <location>
        <begin position="477"/>
        <end position="486"/>
    </location>
</feature>
<keyword evidence="3" id="KW-1185">Reference proteome</keyword>
<feature type="region of interest" description="Disordered" evidence="1">
    <location>
        <begin position="20"/>
        <end position="55"/>
    </location>
</feature>
<evidence type="ECO:0000313" key="2">
    <source>
        <dbReference type="EMBL" id="PCH41017.1"/>
    </source>
</evidence>
<dbReference type="EMBL" id="KB468113">
    <property type="protein sequence ID" value="PCH41017.1"/>
    <property type="molecule type" value="Genomic_DNA"/>
</dbReference>
<feature type="compositionally biased region" description="Polar residues" evidence="1">
    <location>
        <begin position="1400"/>
        <end position="1410"/>
    </location>
</feature>
<feature type="region of interest" description="Disordered" evidence="1">
    <location>
        <begin position="1218"/>
        <end position="1455"/>
    </location>
</feature>
<feature type="region of interest" description="Disordered" evidence="1">
    <location>
        <begin position="349"/>
        <end position="378"/>
    </location>
</feature>
<feature type="compositionally biased region" description="Polar residues" evidence="1">
    <location>
        <begin position="352"/>
        <end position="364"/>
    </location>
</feature>
<dbReference type="OMA" id="THQYPPI"/>
<dbReference type="OrthoDB" id="3269353at2759"/>
<protein>
    <submittedName>
        <fullName evidence="2">Uncharacterized protein</fullName>
    </submittedName>
</protein>
<feature type="compositionally biased region" description="Polar residues" evidence="1">
    <location>
        <begin position="1218"/>
        <end position="1232"/>
    </location>
</feature>
<feature type="compositionally biased region" description="Basic and acidic residues" evidence="1">
    <location>
        <begin position="1445"/>
        <end position="1455"/>
    </location>
</feature>
<name>A0A2H3JXX2_WOLCO</name>
<dbReference type="Proteomes" id="UP000218811">
    <property type="component" value="Unassembled WGS sequence"/>
</dbReference>
<sequence length="1455" mass="157334">MSHLLANLGQKSGYVFELPRAAHPLSPPDTENEPAGHASTSTVSLPVNGVDSEPSTTHLAATEIPAPFYRRPSGVTYINSGPREARDRTQKSLIKWLVVVIPPTAFTREHGHLGHTLSTGPVARLSQGILMPLFPTMSGQLGAIAREFSLPSTTGICLYLHTSHNGIALYPRISDETWHLLWAHLFEARSPTPPPQQLPIGGQIEFDVDLAKARWYDAWLSSPRKEYADVPHSAVHSRRPSLTHLRNDSRTTFLDQVDDQLDSLAAQPTNAPRLVPRKLNLVDRYETLSVISASRTARHLSPGPSPTNDAQFKMLSPIRQEEEPKSARKNLDTLVTSWRATASVAHSPLAATGQTSLDPANMPNTLGDLPSASNSSEHSELNLDDYAWSVSSAGPPEYECDDDDDSVVWRLPSPDIAMRALSDVPPTPATATSWGAPSYPPSPLITYSEYAASVDLAGRAMSSRPATPSTATSWGPPSYPVSPLPQEPVLRVSSPGLADRALQSVPPTPATATSWGAPSYPASPAESEFRAPSPDLGARAMLSAPPSPLPMRLRAPPNPSKDRAQEVARLVWPYYSAQEQEEKAPGAVTPSPSALVFPYYSPTTQTWKHVWPYQQETAQEEPVSPSSKLVFPYYKADAPSADASGIREAEMSSATSPSSKLAFPYYDGSDRQAHQRKHVWPYVDGEAPQEDPVSPSSKLVFPYYKADIQSADVSGVREDNEAEVGNVTSPSSKLVFPYYDGSDQQAHHWRHVWPYVNGASESTSATGYSARVNYPYFDLYPAVYPSFNLYPSVVHVAEVARYKEAVVIHSAVYPAFDLYPAVYPHFNIYPSIGQQRTVTRAMSTHSKTKGIRRESKGISVALPANYPAFNLYPAVYPHMDIYLAKAAAATTRVIYEEAYISSRLASAYPIVELYPPVYPWNLQTIYPSVTASAATIASSLEVRNKATAPAVRSLDGAQGRPVAAVHTPRGGLSTPAPVVLGVSVRYPDFDLYPSVKSAYSGKVCEGLNVELSPSYPNIVLYRAVYPWNLIRIYPAVEAPAKSGPAALDARYSARASSSYSAVFGSAVGSTSDQRPQLSGFYPYIDIYPAVYPHNLTYIYLPLLSRSGSHPRVPQSSPKSRSEAGIRAVFVQAMPYPALEIYPPVYPHLSIYPKVWRVDIADSSPVVATEVVVQSPPQPPAVRRPRLTHLELHQQVFGAAPSSVEKQLPIKPSLAVPQTSLAPPSIRSRSGTVSVRPVLPPKPAEMATKGQLPPVPPTRTGTQATPAARRLSISANARRPLSGAGLPPHPAVNRRMSVSASSRPLSTLAPSVPSKDPAKVEQARKSPTRPTISLDSIGEDEGSENRPSTASPGSAKASSATLPAQQPLLDATPALSRSNTMPNTAREGRPSAVLQRAKVFDQSNSQATSPLSKDDSPTRTAGSALSRFPTPPKPTTPSSPTGRPVAKLDRSKYPFS</sequence>
<proteinExistence type="predicted"/>
<evidence type="ECO:0000256" key="1">
    <source>
        <dbReference type="SAM" id="MobiDB-lite"/>
    </source>
</evidence>
<evidence type="ECO:0000313" key="3">
    <source>
        <dbReference type="Proteomes" id="UP000218811"/>
    </source>
</evidence>
<feature type="compositionally biased region" description="Polar residues" evidence="1">
    <location>
        <begin position="1344"/>
        <end position="1363"/>
    </location>
</feature>
<feature type="compositionally biased region" description="Polar residues" evidence="1">
    <location>
        <begin position="1295"/>
        <end position="1308"/>
    </location>
</feature>
<reference evidence="2 3" key="1">
    <citation type="journal article" date="2012" name="Science">
        <title>The Paleozoic origin of enzymatic lignin decomposition reconstructed from 31 fungal genomes.</title>
        <authorList>
            <person name="Floudas D."/>
            <person name="Binder M."/>
            <person name="Riley R."/>
            <person name="Barry K."/>
            <person name="Blanchette R.A."/>
            <person name="Henrissat B."/>
            <person name="Martinez A.T."/>
            <person name="Otillar R."/>
            <person name="Spatafora J.W."/>
            <person name="Yadav J.S."/>
            <person name="Aerts A."/>
            <person name="Benoit I."/>
            <person name="Boyd A."/>
            <person name="Carlson A."/>
            <person name="Copeland A."/>
            <person name="Coutinho P.M."/>
            <person name="de Vries R.P."/>
            <person name="Ferreira P."/>
            <person name="Findley K."/>
            <person name="Foster B."/>
            <person name="Gaskell J."/>
            <person name="Glotzer D."/>
            <person name="Gorecki P."/>
            <person name="Heitman J."/>
            <person name="Hesse C."/>
            <person name="Hori C."/>
            <person name="Igarashi K."/>
            <person name="Jurgens J.A."/>
            <person name="Kallen N."/>
            <person name="Kersten P."/>
            <person name="Kohler A."/>
            <person name="Kuees U."/>
            <person name="Kumar T.K.A."/>
            <person name="Kuo A."/>
            <person name="LaButti K."/>
            <person name="Larrondo L.F."/>
            <person name="Lindquist E."/>
            <person name="Ling A."/>
            <person name="Lombard V."/>
            <person name="Lucas S."/>
            <person name="Lundell T."/>
            <person name="Martin R."/>
            <person name="McLaughlin D.J."/>
            <person name="Morgenstern I."/>
            <person name="Morin E."/>
            <person name="Murat C."/>
            <person name="Nagy L.G."/>
            <person name="Nolan M."/>
            <person name="Ohm R.A."/>
            <person name="Patyshakuliyeva A."/>
            <person name="Rokas A."/>
            <person name="Ruiz-Duenas F.J."/>
            <person name="Sabat G."/>
            <person name="Salamov A."/>
            <person name="Samejima M."/>
            <person name="Schmutz J."/>
            <person name="Slot J.C."/>
            <person name="St John F."/>
            <person name="Stenlid J."/>
            <person name="Sun H."/>
            <person name="Sun S."/>
            <person name="Syed K."/>
            <person name="Tsang A."/>
            <person name="Wiebenga A."/>
            <person name="Young D."/>
            <person name="Pisabarro A."/>
            <person name="Eastwood D.C."/>
            <person name="Martin F."/>
            <person name="Cullen D."/>
            <person name="Grigoriev I.V."/>
            <person name="Hibbett D.S."/>
        </authorList>
    </citation>
    <scope>NUCLEOTIDE SEQUENCE [LARGE SCALE GENOMIC DNA]</scope>
    <source>
        <strain evidence="2 3">MD-104</strain>
    </source>
</reference>
<feature type="compositionally biased region" description="Low complexity" evidence="1">
    <location>
        <begin position="462"/>
        <end position="473"/>
    </location>
</feature>
<feature type="region of interest" description="Disordered" evidence="1">
    <location>
        <begin position="461"/>
        <end position="531"/>
    </location>
</feature>
<organism evidence="2 3">
    <name type="scientific">Wolfiporia cocos (strain MD-104)</name>
    <name type="common">Brown rot fungus</name>
    <dbReference type="NCBI Taxonomy" id="742152"/>
    <lineage>
        <taxon>Eukaryota</taxon>
        <taxon>Fungi</taxon>
        <taxon>Dikarya</taxon>
        <taxon>Basidiomycota</taxon>
        <taxon>Agaricomycotina</taxon>
        <taxon>Agaricomycetes</taxon>
        <taxon>Polyporales</taxon>
        <taxon>Phaeolaceae</taxon>
        <taxon>Wolfiporia</taxon>
    </lineage>
</organism>
<dbReference type="STRING" id="742152.A0A2H3JXX2"/>
<accession>A0A2H3JXX2</accession>